<dbReference type="SUPFAM" id="SSF56954">
    <property type="entry name" value="Outer membrane efflux proteins (OEP)"/>
    <property type="match status" value="1"/>
</dbReference>
<dbReference type="InterPro" id="IPR051906">
    <property type="entry name" value="TolC-like"/>
</dbReference>
<protein>
    <submittedName>
        <fullName evidence="8">Outer membrane efflux protein</fullName>
    </submittedName>
</protein>
<dbReference type="GO" id="GO:0015288">
    <property type="term" value="F:porin activity"/>
    <property type="evidence" value="ECO:0007669"/>
    <property type="project" value="TreeGrafter"/>
</dbReference>
<reference evidence="9" key="1">
    <citation type="submission" date="2009-11" db="EMBL/GenBank/DDBJ databases">
        <title>The complete genome of Sulfurospirillum deleyianum DSM 6946.</title>
        <authorList>
            <consortium name="US DOE Joint Genome Institute (JGI-PGF)"/>
            <person name="Lucas S."/>
            <person name="Copeland A."/>
            <person name="Lapidus A."/>
            <person name="Glavina del Rio T."/>
            <person name="Dalin E."/>
            <person name="Tice H."/>
            <person name="Bruce D."/>
            <person name="Goodwin L."/>
            <person name="Pitluck S."/>
            <person name="Kyrpides N."/>
            <person name="Mavromatis K."/>
            <person name="Ivanova N."/>
            <person name="Ovchinnikova G."/>
            <person name="Munk A.C."/>
            <person name="Lu M."/>
            <person name="Brettin T."/>
            <person name="Detter J.C."/>
            <person name="Han C."/>
            <person name="Tapia R."/>
            <person name="Larimer F."/>
            <person name="Land M."/>
            <person name="Hauser L."/>
            <person name="Markowitz V."/>
            <person name="Cheng J.F."/>
            <person name="Hugenholtz P."/>
            <person name="Woyke T."/>
            <person name="Wu D."/>
            <person name="Aumann P."/>
            <person name="Schneider S."/>
            <person name="Lang E."/>
            <person name="Spring S."/>
            <person name="Klenk H.P."/>
            <person name="Eisen J.A."/>
        </authorList>
    </citation>
    <scope>NUCLEOTIDE SEQUENCE [LARGE SCALE GENOMIC DNA]</scope>
    <source>
        <strain evidence="9">ATCC 51133 / DSM 6946 / 5175</strain>
    </source>
</reference>
<dbReference type="Proteomes" id="UP000002222">
    <property type="component" value="Chromosome"/>
</dbReference>
<evidence type="ECO:0000256" key="2">
    <source>
        <dbReference type="ARBA" id="ARBA00007613"/>
    </source>
</evidence>
<dbReference type="GO" id="GO:0015562">
    <property type="term" value="F:efflux transmembrane transporter activity"/>
    <property type="evidence" value="ECO:0007669"/>
    <property type="project" value="InterPro"/>
</dbReference>
<dbReference type="RefSeq" id="WP_012856419.1">
    <property type="nucleotide sequence ID" value="NC_013512.1"/>
</dbReference>
<dbReference type="PANTHER" id="PTHR30026">
    <property type="entry name" value="OUTER MEMBRANE PROTEIN TOLC"/>
    <property type="match status" value="1"/>
</dbReference>
<evidence type="ECO:0000256" key="7">
    <source>
        <dbReference type="ARBA" id="ARBA00023237"/>
    </source>
</evidence>
<keyword evidence="4" id="KW-1134">Transmembrane beta strand</keyword>
<keyword evidence="5" id="KW-0812">Transmembrane</keyword>
<dbReference type="AlphaFoldDB" id="D1B036"/>
<evidence type="ECO:0000256" key="1">
    <source>
        <dbReference type="ARBA" id="ARBA00004442"/>
    </source>
</evidence>
<dbReference type="KEGG" id="sdl:Sdel_0617"/>
<dbReference type="STRING" id="525898.Sdel_0617"/>
<keyword evidence="6" id="KW-0472">Membrane</keyword>
<evidence type="ECO:0000256" key="5">
    <source>
        <dbReference type="ARBA" id="ARBA00022692"/>
    </source>
</evidence>
<comment type="similarity">
    <text evidence="2">Belongs to the outer membrane factor (OMF) (TC 1.B.17) family.</text>
</comment>
<dbReference type="GO" id="GO:0009279">
    <property type="term" value="C:cell outer membrane"/>
    <property type="evidence" value="ECO:0007669"/>
    <property type="project" value="UniProtKB-SubCell"/>
</dbReference>
<accession>D1B036</accession>
<gene>
    <name evidence="8" type="ordered locus">Sdel_0617</name>
</gene>
<evidence type="ECO:0000256" key="4">
    <source>
        <dbReference type="ARBA" id="ARBA00022452"/>
    </source>
</evidence>
<dbReference type="Gene3D" id="1.20.1600.10">
    <property type="entry name" value="Outer membrane efflux proteins (OEP)"/>
    <property type="match status" value="1"/>
</dbReference>
<dbReference type="OrthoDB" id="5372171at2"/>
<dbReference type="GO" id="GO:1990281">
    <property type="term" value="C:efflux pump complex"/>
    <property type="evidence" value="ECO:0007669"/>
    <property type="project" value="TreeGrafter"/>
</dbReference>
<keyword evidence="9" id="KW-1185">Reference proteome</keyword>
<dbReference type="Pfam" id="PF02321">
    <property type="entry name" value="OEP"/>
    <property type="match status" value="2"/>
</dbReference>
<reference evidence="8 9" key="2">
    <citation type="journal article" date="2010" name="Stand. Genomic Sci.">
        <title>Complete genome sequence of Sulfurospirillum deleyianum type strain (5175).</title>
        <authorList>
            <person name="Sikorski J."/>
            <person name="Lapidus A."/>
            <person name="Copeland A."/>
            <person name="Glavina Del Rio T."/>
            <person name="Nolan M."/>
            <person name="Lucas S."/>
            <person name="Chen F."/>
            <person name="Tice H."/>
            <person name="Cheng J.F."/>
            <person name="Saunders E."/>
            <person name="Bruce D."/>
            <person name="Goodwin L."/>
            <person name="Pitluck S."/>
            <person name="Ovchinnikova G."/>
            <person name="Pati A."/>
            <person name="Ivanova N."/>
            <person name="Mavromatis K."/>
            <person name="Chen A."/>
            <person name="Palaniappan K."/>
            <person name="Chain P."/>
            <person name="Land M."/>
            <person name="Hauser L."/>
            <person name="Chang Y.J."/>
            <person name="Jeffries C.D."/>
            <person name="Brettin T."/>
            <person name="Detter J.C."/>
            <person name="Han C."/>
            <person name="Rohde M."/>
            <person name="Lang E."/>
            <person name="Spring S."/>
            <person name="Goker M."/>
            <person name="Bristow J."/>
            <person name="Eisen J.A."/>
            <person name="Markowitz V."/>
            <person name="Hugenholtz P."/>
            <person name="Kyrpides N.C."/>
            <person name="Klenk H.P."/>
        </authorList>
    </citation>
    <scope>NUCLEOTIDE SEQUENCE [LARGE SCALE GENOMIC DNA]</scope>
    <source>
        <strain evidence="9">ATCC 51133 / DSM 6946 / 5175</strain>
    </source>
</reference>
<keyword evidence="3" id="KW-0813">Transport</keyword>
<dbReference type="eggNOG" id="COG1538">
    <property type="taxonomic scope" value="Bacteria"/>
</dbReference>
<sequence length="447" mass="51259" precursor="true">MKVFLSICFSFLFLFAQEPLSLDRAIQKVKEKNREIDIAKMDELLKTLDAQIASASHYGALDFAHNALRSNDALNVFGYKLQSREATFADFGFKQLDMSNPNYQSTPSDLNEPQDRNHFSTTLTYTLPLYTGGKITQHEKITKALRYLSSLSKEEVRLQKIYEVKKSFYDIALMQAYRVDLEEIEKTMQRMLETTHAFMDEGYAKKVDILEVEARLAHVQRQLISTKANTQLLYHYLSFLLDEPVTHIVTQEHDGLDFELNDAQILHDNLSVKKAEQAVEIAKMNIALQESAYLPQIGAFAQYGSADNRWMGEWSQNDAYTVGVQMKWNLFNGGADRASIEKARVGHLKAAQELVLSQKSLLLHVKQLQTKQITYAQEVLSLKKEVALLDVIYENYVARYAQRLASINDVMLKHSDLLQTKLKLKEAQNAYYEIIFELEKIASKDEV</sequence>
<evidence type="ECO:0000256" key="6">
    <source>
        <dbReference type="ARBA" id="ARBA00023136"/>
    </source>
</evidence>
<organism evidence="8 9">
    <name type="scientific">Sulfurospirillum deleyianum (strain ATCC 51133 / DSM 6946 / 5175)</name>
    <dbReference type="NCBI Taxonomy" id="525898"/>
    <lineage>
        <taxon>Bacteria</taxon>
        <taxon>Pseudomonadati</taxon>
        <taxon>Campylobacterota</taxon>
        <taxon>Epsilonproteobacteria</taxon>
        <taxon>Campylobacterales</taxon>
        <taxon>Sulfurospirillaceae</taxon>
        <taxon>Sulfurospirillum</taxon>
    </lineage>
</organism>
<evidence type="ECO:0000256" key="3">
    <source>
        <dbReference type="ARBA" id="ARBA00022448"/>
    </source>
</evidence>
<evidence type="ECO:0000313" key="8">
    <source>
        <dbReference type="EMBL" id="ACZ11653.1"/>
    </source>
</evidence>
<keyword evidence="7" id="KW-0998">Cell outer membrane</keyword>
<name>D1B036_SULD5</name>
<comment type="subcellular location">
    <subcellularLocation>
        <location evidence="1">Cell outer membrane</location>
    </subcellularLocation>
</comment>
<proteinExistence type="inferred from homology"/>
<evidence type="ECO:0000313" key="9">
    <source>
        <dbReference type="Proteomes" id="UP000002222"/>
    </source>
</evidence>
<dbReference type="EMBL" id="CP001816">
    <property type="protein sequence ID" value="ACZ11653.1"/>
    <property type="molecule type" value="Genomic_DNA"/>
</dbReference>
<dbReference type="PANTHER" id="PTHR30026:SF20">
    <property type="entry name" value="OUTER MEMBRANE PROTEIN TOLC"/>
    <property type="match status" value="1"/>
</dbReference>
<dbReference type="HOGENOM" id="CLU_012817_10_3_7"/>
<dbReference type="InterPro" id="IPR003423">
    <property type="entry name" value="OMP_efflux"/>
</dbReference>